<accession>A0A2N9AN20</accession>
<dbReference type="Proteomes" id="UP000233769">
    <property type="component" value="Chromosome tk0001"/>
</dbReference>
<protein>
    <submittedName>
        <fullName evidence="2">Uncharacterized protein</fullName>
    </submittedName>
</protein>
<evidence type="ECO:0000313" key="2">
    <source>
        <dbReference type="EMBL" id="SOR28673.1"/>
    </source>
</evidence>
<reference evidence="3" key="1">
    <citation type="submission" date="2017-10" db="EMBL/GenBank/DDBJ databases">
        <authorList>
            <person name="Regsiter A."/>
            <person name="William W."/>
        </authorList>
    </citation>
    <scope>NUCLEOTIDE SEQUENCE [LARGE SCALE GENOMIC DNA]</scope>
</reference>
<proteinExistence type="predicted"/>
<gene>
    <name evidence="2" type="ORF">TK0001_2071</name>
</gene>
<sequence length="55" mass="5872">MDVRPSGGAEIAARRRVRTQGAEGFPPLSGLGREQIGRKFGKEHHGCRLMAGPTA</sequence>
<dbReference type="AlphaFoldDB" id="A0A2N9AN20"/>
<evidence type="ECO:0000256" key="1">
    <source>
        <dbReference type="SAM" id="MobiDB-lite"/>
    </source>
</evidence>
<feature type="region of interest" description="Disordered" evidence="1">
    <location>
        <begin position="1"/>
        <end position="33"/>
    </location>
</feature>
<organism evidence="2 3">
    <name type="scientific">Methylorubrum extorquens</name>
    <name type="common">Methylobacterium dichloromethanicum</name>
    <name type="synonym">Methylobacterium extorquens</name>
    <dbReference type="NCBI Taxonomy" id="408"/>
    <lineage>
        <taxon>Bacteria</taxon>
        <taxon>Pseudomonadati</taxon>
        <taxon>Pseudomonadota</taxon>
        <taxon>Alphaproteobacteria</taxon>
        <taxon>Hyphomicrobiales</taxon>
        <taxon>Methylobacteriaceae</taxon>
        <taxon>Methylorubrum</taxon>
    </lineage>
</organism>
<dbReference type="EMBL" id="LT962688">
    <property type="protein sequence ID" value="SOR28673.1"/>
    <property type="molecule type" value="Genomic_DNA"/>
</dbReference>
<name>A0A2N9AN20_METEX</name>
<evidence type="ECO:0000313" key="3">
    <source>
        <dbReference type="Proteomes" id="UP000233769"/>
    </source>
</evidence>